<evidence type="ECO:0000313" key="5">
    <source>
        <dbReference type="Proteomes" id="UP000175829"/>
    </source>
</evidence>
<gene>
    <name evidence="4" type="ORF">AN217_15595</name>
</gene>
<evidence type="ECO:0000256" key="3">
    <source>
        <dbReference type="PIRSR" id="PIRSR633195-1"/>
    </source>
</evidence>
<dbReference type="Proteomes" id="UP000175829">
    <property type="component" value="Unassembled WGS sequence"/>
</dbReference>
<sequence>MLLNSFDEWSQLREVAVGSAENYVSHERELSFDLFFHDNLAQDNPGRSEWYYPRVSAPGRRSDRRRLPVARRYVDELNEDLEGLADTLRGLGVTVHRPRALPAETAEVTTPAWSASVVPPLNVRDNTLVLGDEIIETPPMIRSRYFETQLLKPLFQEYFRRGCRWTVMPRPLMTDASFDLSYVRTGTVGGPTEPIGEPRPSPYDVGPEMMFDAAQCLRLGRDIVANVSTENHELGVAWLERHLQGRFRIHRVHRLSDSHIDSMVLALRPGLLLVRSDAVVEALPPALRRWDRIVAPTPTQNNFPRYDDDALILTSPFIDLNVLSVDPETVLVNEASPELVRVLEEAKFTVVPVRHRHRRLFGGGFHCFTLDTVRDGGPEDYLG</sequence>
<name>A0A1E7K4Z2_9ACTN</name>
<reference evidence="4 5" key="1">
    <citation type="journal article" date="2016" name="Front. Microbiol.">
        <title>Comparative Genomics Analysis of Streptomyces Species Reveals Their Adaptation to the Marine Environment and Their Diversity at the Genomic Level.</title>
        <authorList>
            <person name="Tian X."/>
            <person name="Zhang Z."/>
            <person name="Yang T."/>
            <person name="Chen M."/>
            <person name="Li J."/>
            <person name="Chen F."/>
            <person name="Yang J."/>
            <person name="Li W."/>
            <person name="Zhang B."/>
            <person name="Zhang Z."/>
            <person name="Wu J."/>
            <person name="Zhang C."/>
            <person name="Long L."/>
            <person name="Xiao J."/>
        </authorList>
    </citation>
    <scope>NUCLEOTIDE SEQUENCE [LARGE SCALE GENOMIC DNA]</scope>
    <source>
        <strain evidence="4 5">SCSIO M10379</strain>
    </source>
</reference>
<dbReference type="AlphaFoldDB" id="A0A1E7K4Z2"/>
<proteinExistence type="inferred from homology"/>
<evidence type="ECO:0000313" key="4">
    <source>
        <dbReference type="EMBL" id="OEU99003.1"/>
    </source>
</evidence>
<protein>
    <submittedName>
        <fullName evidence="4">Glycine amidinotransferase</fullName>
    </submittedName>
</protein>
<dbReference type="PATRIC" id="fig|943816.4.peg.2575"/>
<dbReference type="PANTHER" id="PTHR10488">
    <property type="entry name" value="GLYCINE AMIDINOTRANSFERASE, MITOCHONDRIAL"/>
    <property type="match status" value="1"/>
</dbReference>
<dbReference type="GO" id="GO:0015067">
    <property type="term" value="F:amidinotransferase activity"/>
    <property type="evidence" value="ECO:0007669"/>
    <property type="project" value="InterPro"/>
</dbReference>
<dbReference type="RefSeq" id="WP_069991946.1">
    <property type="nucleotide sequence ID" value="NZ_LJGV01000022.1"/>
</dbReference>
<dbReference type="EMBL" id="LJGV01000022">
    <property type="protein sequence ID" value="OEU99003.1"/>
    <property type="molecule type" value="Genomic_DNA"/>
</dbReference>
<feature type="active site" description="Amidino-cysteine intermediate" evidence="3">
    <location>
        <position position="367"/>
    </location>
</feature>
<evidence type="ECO:0000256" key="2">
    <source>
        <dbReference type="ARBA" id="ARBA00022679"/>
    </source>
</evidence>
<dbReference type="SUPFAM" id="SSF55909">
    <property type="entry name" value="Pentein"/>
    <property type="match status" value="1"/>
</dbReference>
<accession>A0A1E7K4Z2</accession>
<evidence type="ECO:0000256" key="1">
    <source>
        <dbReference type="ARBA" id="ARBA00006943"/>
    </source>
</evidence>
<feature type="active site" evidence="3">
    <location>
        <position position="212"/>
    </location>
</feature>
<organism evidence="4 5">
    <name type="scientific">Streptomyces qinglanensis</name>
    <dbReference type="NCBI Taxonomy" id="943816"/>
    <lineage>
        <taxon>Bacteria</taxon>
        <taxon>Bacillati</taxon>
        <taxon>Actinomycetota</taxon>
        <taxon>Actinomycetes</taxon>
        <taxon>Kitasatosporales</taxon>
        <taxon>Streptomycetaceae</taxon>
        <taxon>Streptomyces</taxon>
    </lineage>
</organism>
<dbReference type="InterPro" id="IPR033195">
    <property type="entry name" value="AmidinoTrfase"/>
</dbReference>
<dbReference type="PANTHER" id="PTHR10488:SF1">
    <property type="entry name" value="GLYCINE AMIDINOTRANSFERASE, MITOCHONDRIAL"/>
    <property type="match status" value="1"/>
</dbReference>
<comment type="caution">
    <text evidence="4">The sequence shown here is derived from an EMBL/GenBank/DDBJ whole genome shotgun (WGS) entry which is preliminary data.</text>
</comment>
<comment type="similarity">
    <text evidence="1">Belongs to the amidinotransferase family.</text>
</comment>
<dbReference type="Gene3D" id="3.75.10.10">
    <property type="entry name" value="L-arginine/glycine Amidinotransferase, Chain A"/>
    <property type="match status" value="1"/>
</dbReference>
<keyword evidence="2 4" id="KW-0808">Transferase</keyword>
<feature type="active site" evidence="3">
    <location>
        <position position="259"/>
    </location>
</feature>